<name>A0A1F4U799_UNCSA</name>
<protein>
    <recommendedName>
        <fullName evidence="1">DUF6922 domain-containing protein</fullName>
    </recommendedName>
</protein>
<feature type="domain" description="DUF6922" evidence="1">
    <location>
        <begin position="11"/>
        <end position="58"/>
    </location>
</feature>
<dbReference type="Pfam" id="PF21956">
    <property type="entry name" value="DUF6922"/>
    <property type="match status" value="1"/>
</dbReference>
<dbReference type="InterPro" id="IPR053830">
    <property type="entry name" value="DUF6922"/>
</dbReference>
<evidence type="ECO:0000313" key="2">
    <source>
        <dbReference type="EMBL" id="OGC40757.1"/>
    </source>
</evidence>
<reference evidence="2 3" key="1">
    <citation type="journal article" date="2016" name="Nat. Commun.">
        <title>Thousands of microbial genomes shed light on interconnected biogeochemical processes in an aquifer system.</title>
        <authorList>
            <person name="Anantharaman K."/>
            <person name="Brown C.T."/>
            <person name="Hug L.A."/>
            <person name="Sharon I."/>
            <person name="Castelle C.J."/>
            <person name="Probst A.J."/>
            <person name="Thomas B.C."/>
            <person name="Singh A."/>
            <person name="Wilkins M.J."/>
            <person name="Karaoz U."/>
            <person name="Brodie E.L."/>
            <person name="Williams K.H."/>
            <person name="Hubbard S.S."/>
            <person name="Banfield J.F."/>
        </authorList>
    </citation>
    <scope>NUCLEOTIDE SEQUENCE [LARGE SCALE GENOMIC DNA]</scope>
</reference>
<gene>
    <name evidence="2" type="ORF">A2438_00455</name>
</gene>
<evidence type="ECO:0000259" key="1">
    <source>
        <dbReference type="Pfam" id="PF21956"/>
    </source>
</evidence>
<evidence type="ECO:0000313" key="3">
    <source>
        <dbReference type="Proteomes" id="UP000179242"/>
    </source>
</evidence>
<sequence>MQEKKLPPEFKKYFWDIDFDKLSVSKHINSILSRLLSFGNMQAIRWVVGNIGTPRIKQYVLGFGEKQLDKRSLNFWKIYLNISRRI</sequence>
<dbReference type="EMBL" id="MEUJ01000002">
    <property type="protein sequence ID" value="OGC40757.1"/>
    <property type="molecule type" value="Genomic_DNA"/>
</dbReference>
<accession>A0A1F4U799</accession>
<comment type="caution">
    <text evidence="2">The sequence shown here is derived from an EMBL/GenBank/DDBJ whole genome shotgun (WGS) entry which is preliminary data.</text>
</comment>
<organism evidence="2 3">
    <name type="scientific">candidate division WOR-1 bacterium RIFOXYC2_FULL_46_14</name>
    <dbReference type="NCBI Taxonomy" id="1802587"/>
    <lineage>
        <taxon>Bacteria</taxon>
        <taxon>Bacillati</taxon>
        <taxon>Saganbacteria</taxon>
    </lineage>
</organism>
<dbReference type="Proteomes" id="UP000179242">
    <property type="component" value="Unassembled WGS sequence"/>
</dbReference>
<proteinExistence type="predicted"/>
<dbReference type="AlphaFoldDB" id="A0A1F4U799"/>